<feature type="DNA-binding region" description="H-T-H motif" evidence="7">
    <location>
        <begin position="16"/>
        <end position="55"/>
    </location>
</feature>
<dbReference type="PANTHER" id="PTHR35786">
    <property type="entry name" value="REDOX-SENSING TRANSCRIPTIONAL REPRESSOR REX"/>
    <property type="match status" value="1"/>
</dbReference>
<proteinExistence type="inferred from homology"/>
<comment type="similarity">
    <text evidence="7">Belongs to the transcriptional regulatory Rex family.</text>
</comment>
<feature type="binding site" evidence="7">
    <location>
        <begin position="90"/>
        <end position="95"/>
    </location>
    <ligand>
        <name>NAD(+)</name>
        <dbReference type="ChEBI" id="CHEBI:57540"/>
    </ligand>
</feature>
<dbReference type="GO" id="GO:0003677">
    <property type="term" value="F:DNA binding"/>
    <property type="evidence" value="ECO:0007669"/>
    <property type="project" value="UniProtKB-UniRule"/>
</dbReference>
<dbReference type="SUPFAM" id="SSF46785">
    <property type="entry name" value="Winged helix' DNA-binding domain"/>
    <property type="match status" value="1"/>
</dbReference>
<dbReference type="InterPro" id="IPR036390">
    <property type="entry name" value="WH_DNA-bd_sf"/>
</dbReference>
<gene>
    <name evidence="9" type="primary">rex_1</name>
    <name evidence="7" type="synonym">rex</name>
    <name evidence="9" type="ORF">SAMEA3545359_00555</name>
</gene>
<evidence type="ECO:0000256" key="4">
    <source>
        <dbReference type="ARBA" id="ARBA00023027"/>
    </source>
</evidence>
<keyword evidence="3 7" id="KW-0805">Transcription regulation</keyword>
<evidence type="ECO:0000256" key="7">
    <source>
        <dbReference type="HAMAP-Rule" id="MF_01131"/>
    </source>
</evidence>
<evidence type="ECO:0000256" key="1">
    <source>
        <dbReference type="ARBA" id="ARBA00022490"/>
    </source>
</evidence>
<accession>A0A1C6GV55</accession>
<name>A0A1C6GV55_9FIRM</name>
<evidence type="ECO:0000259" key="8">
    <source>
        <dbReference type="SMART" id="SM00881"/>
    </source>
</evidence>
<dbReference type="GO" id="GO:0005737">
    <property type="term" value="C:cytoplasm"/>
    <property type="evidence" value="ECO:0007669"/>
    <property type="project" value="UniProtKB-SubCell"/>
</dbReference>
<organism evidence="9">
    <name type="scientific">uncultured Anaerotruncus sp</name>
    <dbReference type="NCBI Taxonomy" id="905011"/>
    <lineage>
        <taxon>Bacteria</taxon>
        <taxon>Bacillati</taxon>
        <taxon>Bacillota</taxon>
        <taxon>Clostridia</taxon>
        <taxon>Eubacteriales</taxon>
        <taxon>Oscillospiraceae</taxon>
        <taxon>Anaerotruncus</taxon>
        <taxon>environmental samples</taxon>
    </lineage>
</organism>
<dbReference type="HAMAP" id="MF_01131">
    <property type="entry name" value="Rex"/>
    <property type="match status" value="1"/>
</dbReference>
<dbReference type="Gene3D" id="3.40.50.720">
    <property type="entry name" value="NAD(P)-binding Rossmann-like Domain"/>
    <property type="match status" value="1"/>
</dbReference>
<dbReference type="InterPro" id="IPR009718">
    <property type="entry name" value="Rex_DNA-bd_C_dom"/>
</dbReference>
<comment type="subcellular location">
    <subcellularLocation>
        <location evidence="7">Cytoplasm</location>
    </subcellularLocation>
</comment>
<dbReference type="InterPro" id="IPR036291">
    <property type="entry name" value="NAD(P)-bd_dom_sf"/>
</dbReference>
<dbReference type="NCBIfam" id="NF003996">
    <property type="entry name" value="PRK05472.2-5"/>
    <property type="match status" value="1"/>
</dbReference>
<sequence>METGGVSKLTLGRLPTYLSYLKSLSEDSLPNISAAAIAAALGLGEVQVRKDLAAVSDAGKPKVGYLVSDLIRDLEHFLGYGTQNSAVLVGVGNLGLALLSYTGFAEYGLDIVAAFDKNQALIGTPVDGTPILPADQLPDFCRTHGVQIGILTVPAEVAQSCCDTLVQGGVRAIWNFAPVHLVAPEGVLIQRENMASSLALLSYHLKGAK</sequence>
<keyword evidence="1 7" id="KW-0963">Cytoplasm</keyword>
<keyword evidence="4 7" id="KW-0520">NAD</keyword>
<dbReference type="InterPro" id="IPR003781">
    <property type="entry name" value="CoA-bd"/>
</dbReference>
<dbReference type="GO" id="GO:0003700">
    <property type="term" value="F:DNA-binding transcription factor activity"/>
    <property type="evidence" value="ECO:0007669"/>
    <property type="project" value="UniProtKB-UniRule"/>
</dbReference>
<keyword evidence="2 7" id="KW-0678">Repressor</keyword>
<dbReference type="Pfam" id="PF02629">
    <property type="entry name" value="CoA_binding"/>
    <property type="match status" value="1"/>
</dbReference>
<reference evidence="9" key="1">
    <citation type="submission" date="2015-09" db="EMBL/GenBank/DDBJ databases">
        <authorList>
            <consortium name="Pathogen Informatics"/>
        </authorList>
    </citation>
    <scope>NUCLEOTIDE SEQUENCE</scope>
    <source>
        <strain evidence="9">2789STDY5834896</strain>
    </source>
</reference>
<evidence type="ECO:0000256" key="2">
    <source>
        <dbReference type="ARBA" id="ARBA00022491"/>
    </source>
</evidence>
<feature type="domain" description="CoA-binding" evidence="8">
    <location>
        <begin position="80"/>
        <end position="180"/>
    </location>
</feature>
<evidence type="ECO:0000256" key="5">
    <source>
        <dbReference type="ARBA" id="ARBA00023125"/>
    </source>
</evidence>
<dbReference type="GO" id="GO:0051775">
    <property type="term" value="P:response to redox state"/>
    <property type="evidence" value="ECO:0007669"/>
    <property type="project" value="InterPro"/>
</dbReference>
<dbReference type="GO" id="GO:0045892">
    <property type="term" value="P:negative regulation of DNA-templated transcription"/>
    <property type="evidence" value="ECO:0007669"/>
    <property type="project" value="InterPro"/>
</dbReference>
<dbReference type="NCBIfam" id="NF003994">
    <property type="entry name" value="PRK05472.2-3"/>
    <property type="match status" value="1"/>
</dbReference>
<keyword evidence="5 7" id="KW-0238">DNA-binding</keyword>
<dbReference type="Pfam" id="PF06971">
    <property type="entry name" value="Put_DNA-bind_N"/>
    <property type="match status" value="1"/>
</dbReference>
<dbReference type="InterPro" id="IPR036388">
    <property type="entry name" value="WH-like_DNA-bd_sf"/>
</dbReference>
<evidence type="ECO:0000256" key="6">
    <source>
        <dbReference type="ARBA" id="ARBA00023163"/>
    </source>
</evidence>
<protein>
    <recommendedName>
        <fullName evidence="7">Redox-sensing transcriptional repressor Rex</fullName>
    </recommendedName>
</protein>
<keyword evidence="6 7" id="KW-0804">Transcription</keyword>
<dbReference type="EMBL" id="FMHG01000001">
    <property type="protein sequence ID" value="SCJ49144.1"/>
    <property type="molecule type" value="Genomic_DNA"/>
</dbReference>
<comment type="function">
    <text evidence="7">Modulates transcription in response to changes in cellular NADH/NAD(+) redox state.</text>
</comment>
<dbReference type="Gene3D" id="1.10.10.10">
    <property type="entry name" value="Winged helix-like DNA-binding domain superfamily/Winged helix DNA-binding domain"/>
    <property type="match status" value="1"/>
</dbReference>
<evidence type="ECO:0000256" key="3">
    <source>
        <dbReference type="ARBA" id="ARBA00023015"/>
    </source>
</evidence>
<comment type="subunit">
    <text evidence="7">Homodimer.</text>
</comment>
<dbReference type="SMART" id="SM00881">
    <property type="entry name" value="CoA_binding"/>
    <property type="match status" value="1"/>
</dbReference>
<dbReference type="PANTHER" id="PTHR35786:SF1">
    <property type="entry name" value="REDOX-SENSING TRANSCRIPTIONAL REPRESSOR REX 1"/>
    <property type="match status" value="1"/>
</dbReference>
<dbReference type="SUPFAM" id="SSF51735">
    <property type="entry name" value="NAD(P)-binding Rossmann-fold domains"/>
    <property type="match status" value="1"/>
</dbReference>
<dbReference type="AlphaFoldDB" id="A0A1C6GV55"/>
<evidence type="ECO:0000313" key="9">
    <source>
        <dbReference type="EMBL" id="SCJ49144.1"/>
    </source>
</evidence>
<dbReference type="InterPro" id="IPR022876">
    <property type="entry name" value="Tscrpt_rep_Rex"/>
</dbReference>
<dbReference type="NCBIfam" id="NF003995">
    <property type="entry name" value="PRK05472.2-4"/>
    <property type="match status" value="1"/>
</dbReference>